<dbReference type="SUPFAM" id="SSF47917">
    <property type="entry name" value="C-terminal domain of alpha and beta subunits of F1 ATP synthase"/>
    <property type="match status" value="1"/>
</dbReference>
<keyword evidence="4" id="KW-0066">ATP synthesis</keyword>
<proteinExistence type="inferred from homology"/>
<gene>
    <name evidence="4" type="primary">atpB</name>
    <name evidence="8" type="ORF">JRV97_07990</name>
</gene>
<evidence type="ECO:0000259" key="7">
    <source>
        <dbReference type="Pfam" id="PF22919"/>
    </source>
</evidence>
<dbReference type="Pfam" id="PF02874">
    <property type="entry name" value="ATP-synt_ab_N"/>
    <property type="match status" value="1"/>
</dbReference>
<feature type="domain" description="ATPase F1/V1/A1 complex alpha/beta subunit N-terminal" evidence="6">
    <location>
        <begin position="9"/>
        <end position="74"/>
    </location>
</feature>
<comment type="similarity">
    <text evidence="1 4">Belongs to the ATPase alpha/beta chains family.</text>
</comment>
<evidence type="ECO:0000259" key="6">
    <source>
        <dbReference type="Pfam" id="PF02874"/>
    </source>
</evidence>
<evidence type="ECO:0000313" key="8">
    <source>
        <dbReference type="EMBL" id="WGS64308.1"/>
    </source>
</evidence>
<dbReference type="HAMAP" id="MF_00310">
    <property type="entry name" value="ATP_synth_B_arch"/>
    <property type="match status" value="1"/>
</dbReference>
<keyword evidence="3 4" id="KW-0406">Ion transport</keyword>
<dbReference type="InterPro" id="IPR004100">
    <property type="entry name" value="ATPase_F1/V1/A1_a/bsu_N"/>
</dbReference>
<dbReference type="PANTHER" id="PTHR43389:SF4">
    <property type="entry name" value="V-TYPE PROTON ATPASE SUBUNIT B"/>
    <property type="match status" value="1"/>
</dbReference>
<dbReference type="InterPro" id="IPR055190">
    <property type="entry name" value="ATP-synt_VA_C"/>
</dbReference>
<organism evidence="8 9">
    <name type="scientific">Marinitoga aeolica</name>
    <dbReference type="NCBI Taxonomy" id="2809031"/>
    <lineage>
        <taxon>Bacteria</taxon>
        <taxon>Thermotogati</taxon>
        <taxon>Thermotogota</taxon>
        <taxon>Thermotogae</taxon>
        <taxon>Petrotogales</taxon>
        <taxon>Petrotogaceae</taxon>
        <taxon>Marinitoga</taxon>
    </lineage>
</organism>
<dbReference type="InterPro" id="IPR000194">
    <property type="entry name" value="ATPase_F1/V1/A1_a/bsu_nucl-bd"/>
</dbReference>
<dbReference type="PANTHER" id="PTHR43389">
    <property type="entry name" value="V-TYPE PROTON ATPASE SUBUNIT B"/>
    <property type="match status" value="1"/>
</dbReference>
<reference evidence="8 9" key="1">
    <citation type="submission" date="2021-02" db="EMBL/GenBank/DDBJ databases">
        <title>Characterization of Marinitoga sp. nov. str. BP5-C20A.</title>
        <authorList>
            <person name="Erauso G."/>
            <person name="Postec A."/>
        </authorList>
    </citation>
    <scope>NUCLEOTIDE SEQUENCE [LARGE SCALE GENOMIC DNA]</scope>
    <source>
        <strain evidence="8 9">BP5-C20A</strain>
    </source>
</reference>
<protein>
    <recommendedName>
        <fullName evidence="4">V-type ATP synthase beta chain</fullName>
    </recommendedName>
    <alternativeName>
        <fullName evidence="4">V-ATPase subunit B</fullName>
    </alternativeName>
</protein>
<dbReference type="PIRSF" id="PIRSF039114">
    <property type="entry name" value="V-ATPsynth_beta/V-ATPase_B"/>
    <property type="match status" value="1"/>
</dbReference>
<accession>A0ABY8PNU5</accession>
<dbReference type="SUPFAM" id="SSF52540">
    <property type="entry name" value="P-loop containing nucleoside triphosphate hydrolases"/>
    <property type="match status" value="1"/>
</dbReference>
<dbReference type="RefSeq" id="WP_280997872.1">
    <property type="nucleotide sequence ID" value="NZ_CP069362.1"/>
</dbReference>
<keyword evidence="2 4" id="KW-0813">Transport</keyword>
<feature type="domain" description="ATPase F1/V1/A1 complex alpha/beta subunit nucleotide-binding" evidence="5">
    <location>
        <begin position="131"/>
        <end position="348"/>
    </location>
</feature>
<feature type="domain" description="ATP synthase A/B type C-terminal" evidence="7">
    <location>
        <begin position="353"/>
        <end position="453"/>
    </location>
</feature>
<evidence type="ECO:0000259" key="5">
    <source>
        <dbReference type="Pfam" id="PF00006"/>
    </source>
</evidence>
<dbReference type="Pfam" id="PF22919">
    <property type="entry name" value="ATP-synt_VA_C"/>
    <property type="match status" value="1"/>
</dbReference>
<evidence type="ECO:0000256" key="3">
    <source>
        <dbReference type="ARBA" id="ARBA00023065"/>
    </source>
</evidence>
<keyword evidence="9" id="KW-1185">Reference proteome</keyword>
<evidence type="ECO:0000256" key="4">
    <source>
        <dbReference type="HAMAP-Rule" id="MF_00310"/>
    </source>
</evidence>
<dbReference type="CDD" id="cd18112">
    <property type="entry name" value="ATP-synt_V_A-type_beta_C"/>
    <property type="match status" value="1"/>
</dbReference>
<dbReference type="Gene3D" id="3.40.50.12240">
    <property type="match status" value="1"/>
</dbReference>
<evidence type="ECO:0000256" key="1">
    <source>
        <dbReference type="ARBA" id="ARBA00008936"/>
    </source>
</evidence>
<dbReference type="NCBIfam" id="NF003235">
    <property type="entry name" value="PRK04196.1"/>
    <property type="match status" value="1"/>
</dbReference>
<dbReference type="CDD" id="cd18118">
    <property type="entry name" value="ATP-synt_V_A-type_beta_N"/>
    <property type="match status" value="1"/>
</dbReference>
<dbReference type="InterPro" id="IPR027417">
    <property type="entry name" value="P-loop_NTPase"/>
</dbReference>
<keyword evidence="4" id="KW-0375">Hydrogen ion transport</keyword>
<name>A0ABY8PNU5_9BACT</name>
<sequence length="456" mass="50946">MAIREYSGVSQIHGPLMIIENIKDIKYDEVVEIESGNIKRTGKVIMVSEDAAVIQVFEGTQGLSLIDPKIKFLGKPLEINLSPDILGRTFDGLGRPIDGMGEIIAEKSIDINGSAINPAAREYPRNFIQTGISAIDSMLTLIRGQKLPIFSGNGLPHNKLAVQIAKQAKLKSNEEFAVVFGAIGLKKDDANFIIKNFEESGAIKNMVVFLNLASDPVVERIATPRMALTVAEYLAFELGKHVLVILNDMTNYCEALRELSNYRGEIPGRKGFPGYLYSDLASIYERAGMIRGKEGSVTQIPILTMPNDDITHPIPDLTGFITEGQIVLSRELHRKNIYPPINVLPSLSRLMKDGIGKGYTRDDHPDVSSQLFASYSRVFEIRSLAAIIGEDDLSETDKLYLKFGKEFEEKFINQGFDEERPLEETLNLAWEILSILPKTELTRVKKEYIEKYYNEV</sequence>
<dbReference type="CDD" id="cd01135">
    <property type="entry name" value="V_A-ATPase_B"/>
    <property type="match status" value="1"/>
</dbReference>
<dbReference type="InterPro" id="IPR020003">
    <property type="entry name" value="ATPase_a/bsu_AS"/>
</dbReference>
<dbReference type="Pfam" id="PF00006">
    <property type="entry name" value="ATP-synt_ab"/>
    <property type="match status" value="1"/>
</dbReference>
<dbReference type="Proteomes" id="UP001232493">
    <property type="component" value="Chromosome"/>
</dbReference>
<dbReference type="InterPro" id="IPR022879">
    <property type="entry name" value="V-ATPase_su_B/beta"/>
</dbReference>
<evidence type="ECO:0000313" key="9">
    <source>
        <dbReference type="Proteomes" id="UP001232493"/>
    </source>
</evidence>
<comment type="function">
    <text evidence="4">Produces ATP from ADP in the presence of a proton gradient across the membrane. The V-type beta chain is a regulatory subunit.</text>
</comment>
<evidence type="ECO:0000256" key="2">
    <source>
        <dbReference type="ARBA" id="ARBA00022448"/>
    </source>
</evidence>
<dbReference type="PROSITE" id="PS00152">
    <property type="entry name" value="ATPASE_ALPHA_BETA"/>
    <property type="match status" value="1"/>
</dbReference>
<dbReference type="EMBL" id="CP069362">
    <property type="protein sequence ID" value="WGS64308.1"/>
    <property type="molecule type" value="Genomic_DNA"/>
</dbReference>